<dbReference type="GO" id="GO:0070475">
    <property type="term" value="P:rRNA base methylation"/>
    <property type="evidence" value="ECO:0007669"/>
    <property type="project" value="TreeGrafter"/>
</dbReference>
<dbReference type="InterPro" id="IPR029063">
    <property type="entry name" value="SAM-dependent_MTases_sf"/>
</dbReference>
<comment type="similarity">
    <text evidence="1">Belongs to the methyltransferase superfamily. RsmH family.</text>
</comment>
<feature type="non-terminal residue" evidence="5">
    <location>
        <position position="1"/>
    </location>
</feature>
<evidence type="ECO:0000256" key="2">
    <source>
        <dbReference type="ARBA" id="ARBA00022603"/>
    </source>
</evidence>
<dbReference type="Proteomes" id="UP000789508">
    <property type="component" value="Unassembled WGS sequence"/>
</dbReference>
<dbReference type="InterPro" id="IPR002903">
    <property type="entry name" value="RsmH"/>
</dbReference>
<feature type="non-terminal residue" evidence="5">
    <location>
        <position position="125"/>
    </location>
</feature>
<evidence type="ECO:0000313" key="6">
    <source>
        <dbReference type="Proteomes" id="UP000789508"/>
    </source>
</evidence>
<dbReference type="AlphaFoldDB" id="A0A9N9JCB2"/>
<dbReference type="EMBL" id="CAJVPS010054338">
    <property type="protein sequence ID" value="CAG8773902.1"/>
    <property type="molecule type" value="Genomic_DNA"/>
</dbReference>
<dbReference type="Gene3D" id="1.10.150.170">
    <property type="entry name" value="Putative methyltransferase TM0872, insert domain"/>
    <property type="match status" value="1"/>
</dbReference>
<dbReference type="InterPro" id="IPR023397">
    <property type="entry name" value="SAM-dep_MeTrfase_MraW_recog"/>
</dbReference>
<sequence length="125" mass="14711">DIFYHYGEERKARVIARKICYWRTKERIVNSEQLVEIIASCFSQKGNKHPARKVFQALRIFINQELENLSQALEVALNHLARNGRIIVISYHSLEDRIVKQIFKKYASSHFQIITKKPLNPTQSE</sequence>
<dbReference type="OrthoDB" id="16290at2759"/>
<dbReference type="Pfam" id="PF01795">
    <property type="entry name" value="Methyltransf_5"/>
    <property type="match status" value="1"/>
</dbReference>
<comment type="caution">
    <text evidence="5">The sequence shown here is derived from an EMBL/GenBank/DDBJ whole genome shotgun (WGS) entry which is preliminary data.</text>
</comment>
<protein>
    <submittedName>
        <fullName evidence="5">13865_t:CDS:1</fullName>
    </submittedName>
</protein>
<dbReference type="Gene3D" id="3.40.50.150">
    <property type="entry name" value="Vaccinia Virus protein VP39"/>
    <property type="match status" value="1"/>
</dbReference>
<proteinExistence type="inferred from homology"/>
<evidence type="ECO:0000256" key="1">
    <source>
        <dbReference type="ARBA" id="ARBA00010396"/>
    </source>
</evidence>
<organism evidence="5 6">
    <name type="scientific">Ambispora leptoticha</name>
    <dbReference type="NCBI Taxonomy" id="144679"/>
    <lineage>
        <taxon>Eukaryota</taxon>
        <taxon>Fungi</taxon>
        <taxon>Fungi incertae sedis</taxon>
        <taxon>Mucoromycota</taxon>
        <taxon>Glomeromycotina</taxon>
        <taxon>Glomeromycetes</taxon>
        <taxon>Archaeosporales</taxon>
        <taxon>Ambisporaceae</taxon>
        <taxon>Ambispora</taxon>
    </lineage>
</organism>
<accession>A0A9N9JCB2</accession>
<dbReference type="SUPFAM" id="SSF53335">
    <property type="entry name" value="S-adenosyl-L-methionine-dependent methyltransferases"/>
    <property type="match status" value="1"/>
</dbReference>
<keyword evidence="6" id="KW-1185">Reference proteome</keyword>
<keyword evidence="4" id="KW-0949">S-adenosyl-L-methionine</keyword>
<name>A0A9N9JCB2_9GLOM</name>
<evidence type="ECO:0000256" key="4">
    <source>
        <dbReference type="ARBA" id="ARBA00022691"/>
    </source>
</evidence>
<dbReference type="PANTHER" id="PTHR11265:SF0">
    <property type="entry name" value="12S RRNA N4-METHYLCYTIDINE METHYLTRANSFERASE"/>
    <property type="match status" value="1"/>
</dbReference>
<keyword evidence="3" id="KW-0808">Transferase</keyword>
<dbReference type="SUPFAM" id="SSF81799">
    <property type="entry name" value="Putative methyltransferase TM0872, insert domain"/>
    <property type="match status" value="1"/>
</dbReference>
<keyword evidence="2" id="KW-0489">Methyltransferase</keyword>
<gene>
    <name evidence="5" type="ORF">ALEPTO_LOCUS14292</name>
</gene>
<dbReference type="PANTHER" id="PTHR11265">
    <property type="entry name" value="S-ADENOSYL-METHYLTRANSFERASE MRAW"/>
    <property type="match status" value="1"/>
</dbReference>
<dbReference type="GO" id="GO:0071424">
    <property type="term" value="F:rRNA (cytosine-N4-)-methyltransferase activity"/>
    <property type="evidence" value="ECO:0007669"/>
    <property type="project" value="TreeGrafter"/>
</dbReference>
<reference evidence="5" key="1">
    <citation type="submission" date="2021-06" db="EMBL/GenBank/DDBJ databases">
        <authorList>
            <person name="Kallberg Y."/>
            <person name="Tangrot J."/>
            <person name="Rosling A."/>
        </authorList>
    </citation>
    <scope>NUCLEOTIDE SEQUENCE</scope>
    <source>
        <strain evidence="5">FL130A</strain>
    </source>
</reference>
<evidence type="ECO:0000256" key="3">
    <source>
        <dbReference type="ARBA" id="ARBA00022679"/>
    </source>
</evidence>
<evidence type="ECO:0000313" key="5">
    <source>
        <dbReference type="EMBL" id="CAG8773902.1"/>
    </source>
</evidence>